<dbReference type="EMBL" id="JACVXC010000004">
    <property type="protein sequence ID" value="MBD0836032.1"/>
    <property type="molecule type" value="Genomic_DNA"/>
</dbReference>
<proteinExistence type="predicted"/>
<name>A0A8J6Q913_9FLAO</name>
<accession>A0A8J6Q913</accession>
<evidence type="ECO:0008006" key="3">
    <source>
        <dbReference type="Google" id="ProtNLM"/>
    </source>
</evidence>
<sequence>MNKYIKVNVIIALIVAILGISCTKDEGNYDYVDINEVEFSGIKESYIVTRFDNLVITPELNFTKDEMGSGNYAYQWEAFEDDISGGTNLVSLSTEKDLDVTINLKPRGYFVYLTVTDLNSGIEFKKRFNLEVTNSIYEGWLVLSEVNGGSRLDMVSKLESGFTMFTDVLGGSDLNLVGTPSFVYSFAYITTQYGVYISTSGNGTTKIEPDTFDWVEQYGIGYEFIPQKADNFKVDNLVSNSGYSAYAMANGNAYFYYQQQRISYGEPINRIGSEIFSVSPMVGKGKQGDYMIFYDTTNKRFVRSRRGVFSQMPAAASTKFDYNNVGMDLIYMEGNDYNSTLGAATFAVLQDPTDSKYYLAYFNSANSSQVYFGEIGADVTDFDQASLYAVSPEYGYLYYTVGSKIYQYNFSAGITTLLIDKGAEEISLIKFHDFWVNSKYSGLSNNLIVGSYNPAGSEGTNGTMEFYSILELNAGVKLEASYSGFGKIKSVNYRER</sequence>
<evidence type="ECO:0000313" key="1">
    <source>
        <dbReference type="EMBL" id="MBD0836032.1"/>
    </source>
</evidence>
<evidence type="ECO:0000313" key="2">
    <source>
        <dbReference type="Proteomes" id="UP000602057"/>
    </source>
</evidence>
<gene>
    <name evidence="1" type="ORF">ICJ84_11330</name>
</gene>
<dbReference type="PROSITE" id="PS51257">
    <property type="entry name" value="PROKAR_LIPOPROTEIN"/>
    <property type="match status" value="1"/>
</dbReference>
<dbReference type="AlphaFoldDB" id="A0A8J6Q913"/>
<dbReference type="InterPro" id="IPR032183">
    <property type="entry name" value="PKD-like"/>
</dbReference>
<dbReference type="Pfam" id="PF16407">
    <property type="entry name" value="PKD_2"/>
    <property type="match status" value="1"/>
</dbReference>
<dbReference type="Proteomes" id="UP000602057">
    <property type="component" value="Unassembled WGS sequence"/>
</dbReference>
<keyword evidence="2" id="KW-1185">Reference proteome</keyword>
<dbReference type="RefSeq" id="WP_188216528.1">
    <property type="nucleotide sequence ID" value="NZ_BAABGH010000007.1"/>
</dbReference>
<comment type="caution">
    <text evidence="1">The sequence shown here is derived from an EMBL/GenBank/DDBJ whole genome shotgun (WGS) entry which is preliminary data.</text>
</comment>
<organism evidence="1 2">
    <name type="scientific">Aestuariibaculum suncheonense</name>
    <dbReference type="NCBI Taxonomy" id="1028745"/>
    <lineage>
        <taxon>Bacteria</taxon>
        <taxon>Pseudomonadati</taxon>
        <taxon>Bacteroidota</taxon>
        <taxon>Flavobacteriia</taxon>
        <taxon>Flavobacteriales</taxon>
        <taxon>Flavobacteriaceae</taxon>
    </lineage>
</organism>
<reference evidence="1" key="2">
    <citation type="submission" date="2020-09" db="EMBL/GenBank/DDBJ databases">
        <authorList>
            <person name="Wu Z."/>
        </authorList>
    </citation>
    <scope>NUCLEOTIDE SEQUENCE</scope>
    <source>
        <strain evidence="1">SC17</strain>
    </source>
</reference>
<protein>
    <recommendedName>
        <fullName evidence="3">PKD family protein</fullName>
    </recommendedName>
</protein>
<reference evidence="1" key="1">
    <citation type="journal article" date="2013" name="Int. J. Syst. Evol. Microbiol.">
        <title>Aestuariibaculum suncheonense gen. nov., sp. nov., a marine bacterium of the family Flavobacteriaceae isolated from a tidal flat and emended descriptions of the genera Gaetbulibacter and Tamlana.</title>
        <authorList>
            <person name="Jeong S.H."/>
            <person name="Park M.S."/>
            <person name="Jin H.M."/>
            <person name="Lee K."/>
            <person name="Park W."/>
            <person name="Jeon C.O."/>
        </authorList>
    </citation>
    <scope>NUCLEOTIDE SEQUENCE</scope>
    <source>
        <strain evidence="1">SC17</strain>
    </source>
</reference>